<protein>
    <submittedName>
        <fullName evidence="1">RNA-directed DNA polymerase, eukaryota, reverse transcriptase zinc-binding domain protein</fullName>
    </submittedName>
</protein>
<comment type="caution">
    <text evidence="1">The sequence shown here is derived from an EMBL/GenBank/DDBJ whole genome shotgun (WGS) entry which is preliminary data.</text>
</comment>
<accession>A0A699KI77</accession>
<reference evidence="1" key="1">
    <citation type="journal article" date="2019" name="Sci. Rep.">
        <title>Draft genome of Tanacetum cinerariifolium, the natural source of mosquito coil.</title>
        <authorList>
            <person name="Yamashiro T."/>
            <person name="Shiraishi A."/>
            <person name="Satake H."/>
            <person name="Nakayama K."/>
        </authorList>
    </citation>
    <scope>NUCLEOTIDE SEQUENCE</scope>
</reference>
<keyword evidence="1" id="KW-0548">Nucleotidyltransferase</keyword>
<proteinExistence type="predicted"/>
<name>A0A699KI77_TANCI</name>
<keyword evidence="1" id="KW-0808">Transferase</keyword>
<organism evidence="1">
    <name type="scientific">Tanacetum cinerariifolium</name>
    <name type="common">Dalmatian daisy</name>
    <name type="synonym">Chrysanthemum cinerariifolium</name>
    <dbReference type="NCBI Taxonomy" id="118510"/>
    <lineage>
        <taxon>Eukaryota</taxon>
        <taxon>Viridiplantae</taxon>
        <taxon>Streptophyta</taxon>
        <taxon>Embryophyta</taxon>
        <taxon>Tracheophyta</taxon>
        <taxon>Spermatophyta</taxon>
        <taxon>Magnoliopsida</taxon>
        <taxon>eudicotyledons</taxon>
        <taxon>Gunneridae</taxon>
        <taxon>Pentapetalae</taxon>
        <taxon>asterids</taxon>
        <taxon>campanulids</taxon>
        <taxon>Asterales</taxon>
        <taxon>Asteraceae</taxon>
        <taxon>Asteroideae</taxon>
        <taxon>Anthemideae</taxon>
        <taxon>Anthemidinae</taxon>
        <taxon>Tanacetum</taxon>
    </lineage>
</organism>
<sequence length="257" mass="29568">MTWPWSRYCVNGFEYQFKYLGVKVEECMSRHKAWDDVILKLRSWLSKWKVKTLSIGGRLTLLKLVLGASSLYTMSIFKVPLCVLKDMESIQNRFFNGGDSSDKKITWVAWDKVLASKEKGGLGVLSFHALNRALLLKWVWRFISQDGSMWFRVISTLCGDSISSHSIHSSSNWCSILCEVQVLKSKGFDFLSHCIRRIGDCNSTCFWLDAWKGDKIFREAFPRLFALEMNKQISVADKMAMSLQSTFRRPARSGSEQ</sequence>
<dbReference type="GO" id="GO:0003964">
    <property type="term" value="F:RNA-directed DNA polymerase activity"/>
    <property type="evidence" value="ECO:0007669"/>
    <property type="project" value="UniProtKB-KW"/>
</dbReference>
<dbReference type="PANTHER" id="PTHR33116">
    <property type="entry name" value="REVERSE TRANSCRIPTASE ZINC-BINDING DOMAIN-CONTAINING PROTEIN-RELATED-RELATED"/>
    <property type="match status" value="1"/>
</dbReference>
<evidence type="ECO:0000313" key="1">
    <source>
        <dbReference type="EMBL" id="GFA92528.1"/>
    </source>
</evidence>
<dbReference type="PANTHER" id="PTHR33116:SF77">
    <property type="entry name" value="RNA-DIRECTED DNA POLYMERASE"/>
    <property type="match status" value="1"/>
</dbReference>
<dbReference type="AlphaFoldDB" id="A0A699KI77"/>
<dbReference type="EMBL" id="BKCJ010515386">
    <property type="protein sequence ID" value="GFA92528.1"/>
    <property type="molecule type" value="Genomic_DNA"/>
</dbReference>
<gene>
    <name evidence="1" type="ORF">Tci_664500</name>
</gene>
<keyword evidence="1" id="KW-0695">RNA-directed DNA polymerase</keyword>